<keyword evidence="5" id="KW-1185">Reference proteome</keyword>
<dbReference type="Gene3D" id="3.50.30.10">
    <property type="entry name" value="Phosphohistidine domain"/>
    <property type="match status" value="1"/>
</dbReference>
<dbReference type="PANTHER" id="PTHR43615">
    <property type="entry name" value="PHOSPHOENOLPYRUVATE SYNTHASE-RELATED"/>
    <property type="match status" value="1"/>
</dbReference>
<dbReference type="InterPro" id="IPR051549">
    <property type="entry name" value="PEP_Utilizing_Enz"/>
</dbReference>
<gene>
    <name evidence="4" type="ORF">GCM10007175_25530</name>
</gene>
<evidence type="ECO:0000259" key="2">
    <source>
        <dbReference type="Pfam" id="PF00391"/>
    </source>
</evidence>
<proteinExistence type="predicted"/>
<evidence type="ECO:0000256" key="1">
    <source>
        <dbReference type="SAM" id="MobiDB-lite"/>
    </source>
</evidence>
<feature type="domain" description="Pyruvate phosphate dikinase AMP/ATP-binding" evidence="3">
    <location>
        <begin position="29"/>
        <end position="288"/>
    </location>
</feature>
<dbReference type="InterPro" id="IPR013815">
    <property type="entry name" value="ATP_grasp_subdomain_1"/>
</dbReference>
<dbReference type="PANTHER" id="PTHR43615:SF1">
    <property type="entry name" value="PPDK_N DOMAIN-CONTAINING PROTEIN"/>
    <property type="match status" value="1"/>
</dbReference>
<name>A0ABQ2CGX0_9MICC</name>
<feature type="region of interest" description="Disordered" evidence="1">
    <location>
        <begin position="456"/>
        <end position="483"/>
    </location>
</feature>
<feature type="domain" description="Pyruvate phosphate dikinase AMP/ATP-binding" evidence="3">
    <location>
        <begin position="295"/>
        <end position="343"/>
    </location>
</feature>
<protein>
    <submittedName>
        <fullName evidence="4">Phosphoenolpyruvate synthase</fullName>
    </submittedName>
</protein>
<dbReference type="SUPFAM" id="SSF52009">
    <property type="entry name" value="Phosphohistidine domain"/>
    <property type="match status" value="1"/>
</dbReference>
<accession>A0ABQ2CGX0</accession>
<dbReference type="EMBL" id="BMKV01000004">
    <property type="protein sequence ID" value="GGI87167.1"/>
    <property type="molecule type" value="Genomic_DNA"/>
</dbReference>
<evidence type="ECO:0000259" key="3">
    <source>
        <dbReference type="Pfam" id="PF01326"/>
    </source>
</evidence>
<dbReference type="SUPFAM" id="SSF56059">
    <property type="entry name" value="Glutathione synthetase ATP-binding domain-like"/>
    <property type="match status" value="1"/>
</dbReference>
<reference evidence="5" key="1">
    <citation type="journal article" date="2019" name="Int. J. Syst. Evol. Microbiol.">
        <title>The Global Catalogue of Microorganisms (GCM) 10K type strain sequencing project: providing services to taxonomists for standard genome sequencing and annotation.</title>
        <authorList>
            <consortium name="The Broad Institute Genomics Platform"/>
            <consortium name="The Broad Institute Genome Sequencing Center for Infectious Disease"/>
            <person name="Wu L."/>
            <person name="Ma J."/>
        </authorList>
    </citation>
    <scope>NUCLEOTIDE SEQUENCE [LARGE SCALE GENOMIC DNA]</scope>
    <source>
        <strain evidence="5">CGMCC 1.3601</strain>
    </source>
</reference>
<sequence length="937" mass="99679">MASGSTEQGSAGPDLVVDLGNMASASLAAVGGKALNLGRLVAADFPVPPGFCLTTAAYRNAAPTDMDAIAARLGGMELDSIELDGMELDEVGLDSLLPGGTRRDGSERLAMAETSDGGRGLSHDDRDSLAQQARDAMLAAPVPPVVEAAIRDAYAAMGSGPVAVRSSATAEDLPFASFAGQQDSFMDVDGADAVVQAVRRCWASLWTDRAVAYRTTNGISHREVGLAVVVQRMVDAATAGVLFTANPVTGTRTQTVIDASSGPGQQVVSGTVNPDHFVVETASGRILHQPKDQPSTLTGVQLRELTSLGDDAQRLFGAPQDVEWVIDDGGKAWLTQSRPITTLYPLPEEDPFTGQTSTVGPAGAAPGADTRVYLCGTLMQGLTRPLTPMGLHVLALMRGNNSGPWKTLNPGLRMYVDLTPILRNKSGREVIAKLLPLADGRSAAILPALLDDPRFSVARPPRRKAGRKDKTAPSRTQSKGAEGTQGLGVFLGIIPGMVRALLWPDRELRRARRYQDRLAARLALPLPATAARRLQHTEDILTITFKGLIQASLPAPAMGYLMLAGARRLLRGIAEPRELEAVLRGLPHNVTTIMDLELWHLAVSLGKDPEVRRAFSGLTPGDLAVRFKAGTLPGAAQSGLQAFLSQYGHRAVAEIDLGMPRWFEEPDHILGMVSNYLRVEDPEQAPDRQFARAAGHAEARISELVERAGTESRLRGRLVALCLHRTRQLAGLRELPKFCIVLVLAEMHRQLAEVGAELVKNGTIGDAGDVFFLDFDELRVGLRGADLKGIVTRRRRLYDVELRRRRIPRLLLSDGTDVEAAMMAAAALPQQAAADRLTGTPASAGTATGRVRVIMDPVGARLEPGEILVAPSTDPGWTPLFMTAGALVMEMGGVVSHGAVVAREYGIPAVVGVADATTRLHDGQSITVDGAAGTVTW</sequence>
<dbReference type="InterPro" id="IPR008279">
    <property type="entry name" value="PEP-util_enz_mobile_dom"/>
</dbReference>
<dbReference type="Gene3D" id="3.30.470.20">
    <property type="entry name" value="ATP-grasp fold, B domain"/>
    <property type="match status" value="2"/>
</dbReference>
<evidence type="ECO:0000313" key="5">
    <source>
        <dbReference type="Proteomes" id="UP000658754"/>
    </source>
</evidence>
<dbReference type="RefSeq" id="WP_188730683.1">
    <property type="nucleotide sequence ID" value="NZ_BMKV01000004.1"/>
</dbReference>
<dbReference type="Pfam" id="PF01326">
    <property type="entry name" value="PPDK_N"/>
    <property type="match status" value="2"/>
</dbReference>
<dbReference type="Gene3D" id="3.30.1490.20">
    <property type="entry name" value="ATP-grasp fold, A domain"/>
    <property type="match status" value="1"/>
</dbReference>
<dbReference type="Proteomes" id="UP000658754">
    <property type="component" value="Unassembled WGS sequence"/>
</dbReference>
<dbReference type="InterPro" id="IPR036637">
    <property type="entry name" value="Phosphohistidine_dom_sf"/>
</dbReference>
<dbReference type="InterPro" id="IPR002192">
    <property type="entry name" value="PPDK_AMP/ATP-bd"/>
</dbReference>
<organism evidence="4 5">
    <name type="scientific">Pseudarthrobacter scleromae</name>
    <dbReference type="NCBI Taxonomy" id="158897"/>
    <lineage>
        <taxon>Bacteria</taxon>
        <taxon>Bacillati</taxon>
        <taxon>Actinomycetota</taxon>
        <taxon>Actinomycetes</taxon>
        <taxon>Micrococcales</taxon>
        <taxon>Micrococcaceae</taxon>
        <taxon>Pseudarthrobacter</taxon>
    </lineage>
</organism>
<comment type="caution">
    <text evidence="4">The sequence shown here is derived from an EMBL/GenBank/DDBJ whole genome shotgun (WGS) entry which is preliminary data.</text>
</comment>
<dbReference type="Pfam" id="PF00391">
    <property type="entry name" value="PEP-utilizers"/>
    <property type="match status" value="1"/>
</dbReference>
<evidence type="ECO:0000313" key="4">
    <source>
        <dbReference type="EMBL" id="GGI87167.1"/>
    </source>
</evidence>
<feature type="domain" description="PEP-utilising enzyme mobile" evidence="2">
    <location>
        <begin position="863"/>
        <end position="933"/>
    </location>
</feature>